<dbReference type="RefSeq" id="WP_106089397.1">
    <property type="nucleotide sequence ID" value="NZ_PVNL01000047.1"/>
</dbReference>
<proteinExistence type="predicted"/>
<dbReference type="AlphaFoldDB" id="A0A2S9YS53"/>
<protein>
    <submittedName>
        <fullName evidence="1">Uncharacterized protein</fullName>
    </submittedName>
</protein>
<gene>
    <name evidence="1" type="ORF">ENSA7_23740</name>
</gene>
<organism evidence="1 2">
    <name type="scientific">Enhygromyxa salina</name>
    <dbReference type="NCBI Taxonomy" id="215803"/>
    <lineage>
        <taxon>Bacteria</taxon>
        <taxon>Pseudomonadati</taxon>
        <taxon>Myxococcota</taxon>
        <taxon>Polyangia</taxon>
        <taxon>Nannocystales</taxon>
        <taxon>Nannocystaceae</taxon>
        <taxon>Enhygromyxa</taxon>
    </lineage>
</organism>
<comment type="caution">
    <text evidence="1">The sequence shown here is derived from an EMBL/GenBank/DDBJ whole genome shotgun (WGS) entry which is preliminary data.</text>
</comment>
<name>A0A2S9YS53_9BACT</name>
<reference evidence="1 2" key="1">
    <citation type="submission" date="2018-03" db="EMBL/GenBank/DDBJ databases">
        <title>Draft Genome Sequences of the Obligatory Marine Myxobacteria Enhygromyxa salina SWB007.</title>
        <authorList>
            <person name="Poehlein A."/>
            <person name="Moghaddam J.A."/>
            <person name="Harms H."/>
            <person name="Alanjari M."/>
            <person name="Koenig G.M."/>
            <person name="Daniel R."/>
            <person name="Schaeberle T.F."/>
        </authorList>
    </citation>
    <scope>NUCLEOTIDE SEQUENCE [LARGE SCALE GENOMIC DNA]</scope>
    <source>
        <strain evidence="1 2">SWB007</strain>
    </source>
</reference>
<dbReference type="EMBL" id="PVNL01000047">
    <property type="protein sequence ID" value="PRQ07935.1"/>
    <property type="molecule type" value="Genomic_DNA"/>
</dbReference>
<evidence type="ECO:0000313" key="2">
    <source>
        <dbReference type="Proteomes" id="UP000238823"/>
    </source>
</evidence>
<dbReference type="Proteomes" id="UP000238823">
    <property type="component" value="Unassembled WGS sequence"/>
</dbReference>
<sequence length="266" mass="27578">MPYSSSSRPHSSLSLSTKIVPLAGLLGVGLAASSLLGCAPDRGPGSLVVSYVLGNNKTCAELGIEEMRAELVQGPADNQTVVYSEDVACADNSDIVLEDLEPGIYSLIVEGYDSNSVAVLDNLGDTAGERAIEIFEAAESSHEASLTARPAQLEIAWRLGVGGFGNCSSEGIDRLRVTAYQVGGSTKLLETELDCELTSSGNNGYRVVPDPDRALNGVLLGEVGIQPLSASGSSVGMAAVFKFTPVGAGYPVRLNIECSAAGCYEQ</sequence>
<accession>A0A2S9YS53</accession>
<evidence type="ECO:0000313" key="1">
    <source>
        <dbReference type="EMBL" id="PRQ07935.1"/>
    </source>
</evidence>
<dbReference type="OrthoDB" id="5510842at2"/>